<keyword evidence="6 14" id="KW-0812">Transmembrane</keyword>
<keyword evidence="11 14" id="KW-0472">Membrane</keyword>
<dbReference type="GO" id="GO:0016301">
    <property type="term" value="F:kinase activity"/>
    <property type="evidence" value="ECO:0007669"/>
    <property type="project" value="UniProtKB-KW"/>
</dbReference>
<dbReference type="InterPro" id="IPR008207">
    <property type="entry name" value="Sig_transdc_His_kin_Hpt_dom"/>
</dbReference>
<evidence type="ECO:0000256" key="14">
    <source>
        <dbReference type="SAM" id="Phobius"/>
    </source>
</evidence>
<keyword evidence="5 13" id="KW-0597">Phosphoprotein</keyword>
<dbReference type="Proteomes" id="UP001184614">
    <property type="component" value="Unassembled WGS sequence"/>
</dbReference>
<keyword evidence="9 14" id="KW-1133">Transmembrane helix</keyword>
<dbReference type="EC" id="2.7.13.3" evidence="3"/>
<keyword evidence="10" id="KW-0902">Two-component regulatory system</keyword>
<keyword evidence="8" id="KW-0067">ATP-binding</keyword>
<sequence length="944" mass="103956">MIIELDDIRRRFARFLVVFFWLHVPLFAAIAYATGNSVIGGALAAGVLALAYNLMWLRADIAPETRFLSAVALVAEPAVLLYLLRGHIWQMDMHMYFFAMLALTIGWCDRRATIIAAIAVAFHHLALDYFLPFLVFPTGGDLRRVMIHAVIVALEAAVLVWFSDMLVACVNSISNMRDEIMVKNAEIEVRSTEVEQAYKAKGMFLANMSHEIRTPLNAILGFCHLMSRTDMTERQRDYLSKINTASGSLLRLINDILDFSKNDAGKLTFENRPFELRALFDRKLQITGADARTKNVDVNLHIDQDVPDRLVGDEMRLGQILLNLLSNAIKFSENGSVTLRVSGTVTEASGYKLQVTIADTGIGMTPEQQSKLFNSFSQADSSTTRRFGGTGLGLVISKQIAVQMGGDITVFSTPGKGSVFTVTAMLAKVDRTYSIVERPQPHIQKLRVLVADDNPASREILQGIFADWSIAVDLVASGTEVISALETALERGQAYDALLLDWKMPGMDGLETVGRLYASAKLAKLPEIILITAYGSDEFKTQASRAGIAAYLPKPIEAQQILQTLNTLFPIENTNAEATRDSELIAEPLRGARVLLVEDNAINREIAYQLLDDAGLDVDIAENGRIACESVARLKGAYSAILMDVQMPEMDGLEATRHIRREWSAEALPIIALTAHAYEEERRRCAEAGMNDHIAKPIDPSVLIGTLERWMKPLRVEADGTRPQEKKASVDYSELPESLEPFDLTRALVRVNGKRALLRRLIISFHDDFENVIQTLMDQIAKGDLTSARRLAHTLKGVASSLELPDIARISAEVELAIANEQLVGLQSTLSALNSAMKPALKAASSLINTGVTPLQQAEGSAQSDDIKLAVSTLRENLKRRSMRARASFDALLQLVGSPVYEGQKAEALQAAKSALDKLDYDTALQRLDEVFVDDSPSSTQREA</sequence>
<dbReference type="InterPro" id="IPR004358">
    <property type="entry name" value="Sig_transdc_His_kin-like_C"/>
</dbReference>
<dbReference type="InterPro" id="IPR036890">
    <property type="entry name" value="HATPase_C_sf"/>
</dbReference>
<name>A0ABU1MD48_9HYPH</name>
<organism evidence="18 19">
    <name type="scientific">Brucella pseudogrignonensis</name>
    <dbReference type="NCBI Taxonomy" id="419475"/>
    <lineage>
        <taxon>Bacteria</taxon>
        <taxon>Pseudomonadati</taxon>
        <taxon>Pseudomonadota</taxon>
        <taxon>Alphaproteobacteria</taxon>
        <taxon>Hyphomicrobiales</taxon>
        <taxon>Brucellaceae</taxon>
        <taxon>Brucella/Ochrobactrum group</taxon>
        <taxon>Brucella</taxon>
    </lineage>
</organism>
<dbReference type="Pfam" id="PF00512">
    <property type="entry name" value="HisKA"/>
    <property type="match status" value="1"/>
</dbReference>
<dbReference type="Gene3D" id="3.40.50.2300">
    <property type="match status" value="2"/>
</dbReference>
<dbReference type="SMART" id="SM00388">
    <property type="entry name" value="HisKA"/>
    <property type="match status" value="1"/>
</dbReference>
<dbReference type="PRINTS" id="PR00344">
    <property type="entry name" value="BCTRLSENSOR"/>
</dbReference>
<dbReference type="SUPFAM" id="SSF52172">
    <property type="entry name" value="CheY-like"/>
    <property type="match status" value="2"/>
</dbReference>
<feature type="transmembrane region" description="Helical" evidence="14">
    <location>
        <begin position="67"/>
        <end position="85"/>
    </location>
</feature>
<gene>
    <name evidence="18" type="ORF">J2782_003579</name>
</gene>
<evidence type="ECO:0000259" key="17">
    <source>
        <dbReference type="PROSITE" id="PS50894"/>
    </source>
</evidence>
<dbReference type="PROSITE" id="PS50109">
    <property type="entry name" value="HIS_KIN"/>
    <property type="match status" value="1"/>
</dbReference>
<keyword evidence="18" id="KW-0418">Kinase</keyword>
<feature type="transmembrane region" description="Helical" evidence="14">
    <location>
        <begin position="115"/>
        <end position="135"/>
    </location>
</feature>
<keyword evidence="4" id="KW-1003">Cell membrane</keyword>
<dbReference type="InterPro" id="IPR036097">
    <property type="entry name" value="HisK_dim/P_sf"/>
</dbReference>
<evidence type="ECO:0000256" key="9">
    <source>
        <dbReference type="ARBA" id="ARBA00022989"/>
    </source>
</evidence>
<evidence type="ECO:0000256" key="7">
    <source>
        <dbReference type="ARBA" id="ARBA00022741"/>
    </source>
</evidence>
<dbReference type="PROSITE" id="PS50894">
    <property type="entry name" value="HPT"/>
    <property type="match status" value="1"/>
</dbReference>
<dbReference type="Pfam" id="PF01627">
    <property type="entry name" value="Hpt"/>
    <property type="match status" value="1"/>
</dbReference>
<comment type="catalytic activity">
    <reaction evidence="1">
        <text>ATP + protein L-histidine = ADP + protein N-phospho-L-histidine.</text>
        <dbReference type="EC" id="2.7.13.3"/>
    </reaction>
</comment>
<dbReference type="InterPro" id="IPR011006">
    <property type="entry name" value="CheY-like_superfamily"/>
</dbReference>
<dbReference type="SMART" id="SM00448">
    <property type="entry name" value="REC"/>
    <property type="match status" value="2"/>
</dbReference>
<feature type="transmembrane region" description="Helical" evidence="14">
    <location>
        <begin position="38"/>
        <end position="55"/>
    </location>
</feature>
<evidence type="ECO:0000256" key="10">
    <source>
        <dbReference type="ARBA" id="ARBA00023012"/>
    </source>
</evidence>
<evidence type="ECO:0000313" key="18">
    <source>
        <dbReference type="EMBL" id="MDR6433833.1"/>
    </source>
</evidence>
<dbReference type="CDD" id="cd00082">
    <property type="entry name" value="HisKA"/>
    <property type="match status" value="1"/>
</dbReference>
<keyword evidence="19" id="KW-1185">Reference proteome</keyword>
<comment type="caution">
    <text evidence="18">The sequence shown here is derived from an EMBL/GenBank/DDBJ whole genome shotgun (WGS) entry which is preliminary data.</text>
</comment>
<feature type="domain" description="Response regulatory" evidence="16">
    <location>
        <begin position="447"/>
        <end position="569"/>
    </location>
</feature>
<feature type="transmembrane region" description="Helical" evidence="14">
    <location>
        <begin position="147"/>
        <end position="173"/>
    </location>
</feature>
<accession>A0ABU1MD48</accession>
<evidence type="ECO:0000256" key="11">
    <source>
        <dbReference type="ARBA" id="ARBA00023136"/>
    </source>
</evidence>
<protein>
    <recommendedName>
        <fullName evidence="3">histidine kinase</fullName>
        <ecNumber evidence="3">2.7.13.3</ecNumber>
    </recommendedName>
</protein>
<dbReference type="PANTHER" id="PTHR45339">
    <property type="entry name" value="HYBRID SIGNAL TRANSDUCTION HISTIDINE KINASE J"/>
    <property type="match status" value="1"/>
</dbReference>
<dbReference type="CDD" id="cd17546">
    <property type="entry name" value="REC_hyHK_CKI1_RcsC-like"/>
    <property type="match status" value="2"/>
</dbReference>
<dbReference type="InterPro" id="IPR001789">
    <property type="entry name" value="Sig_transdc_resp-reg_receiver"/>
</dbReference>
<dbReference type="SMART" id="SM00073">
    <property type="entry name" value="HPT"/>
    <property type="match status" value="1"/>
</dbReference>
<feature type="modified residue" description="4-aspartylphosphate" evidence="13">
    <location>
        <position position="644"/>
    </location>
</feature>
<reference evidence="18 19" key="1">
    <citation type="submission" date="2023-07" db="EMBL/GenBank/DDBJ databases">
        <title>Sorghum-associated microbial communities from plants grown in Nebraska, USA.</title>
        <authorList>
            <person name="Schachtman D."/>
        </authorList>
    </citation>
    <scope>NUCLEOTIDE SEQUENCE [LARGE SCALE GENOMIC DNA]</scope>
    <source>
        <strain evidence="18 19">DS1730</strain>
    </source>
</reference>
<dbReference type="InterPro" id="IPR036641">
    <property type="entry name" value="HPT_dom_sf"/>
</dbReference>
<dbReference type="CDD" id="cd00088">
    <property type="entry name" value="HPT"/>
    <property type="match status" value="1"/>
</dbReference>
<dbReference type="InterPro" id="IPR005467">
    <property type="entry name" value="His_kinase_dom"/>
</dbReference>
<feature type="domain" description="Response regulatory" evidence="16">
    <location>
        <begin position="593"/>
        <end position="711"/>
    </location>
</feature>
<proteinExistence type="predicted"/>
<dbReference type="Pfam" id="PF00072">
    <property type="entry name" value="Response_reg"/>
    <property type="match status" value="2"/>
</dbReference>
<dbReference type="Gene3D" id="1.20.120.160">
    <property type="entry name" value="HPT domain"/>
    <property type="match status" value="1"/>
</dbReference>
<evidence type="ECO:0000256" key="13">
    <source>
        <dbReference type="PROSITE-ProRule" id="PRU00169"/>
    </source>
</evidence>
<keyword evidence="18" id="KW-0808">Transferase</keyword>
<dbReference type="Pfam" id="PF02518">
    <property type="entry name" value="HATPase_c"/>
    <property type="match status" value="1"/>
</dbReference>
<dbReference type="InterPro" id="IPR003661">
    <property type="entry name" value="HisK_dim/P_dom"/>
</dbReference>
<dbReference type="PROSITE" id="PS50110">
    <property type="entry name" value="RESPONSE_REGULATORY"/>
    <property type="match status" value="2"/>
</dbReference>
<dbReference type="PANTHER" id="PTHR45339:SF1">
    <property type="entry name" value="HYBRID SIGNAL TRANSDUCTION HISTIDINE KINASE J"/>
    <property type="match status" value="1"/>
</dbReference>
<dbReference type="SMART" id="SM00387">
    <property type="entry name" value="HATPase_c"/>
    <property type="match status" value="1"/>
</dbReference>
<evidence type="ECO:0000313" key="19">
    <source>
        <dbReference type="Proteomes" id="UP001184614"/>
    </source>
</evidence>
<evidence type="ECO:0000256" key="6">
    <source>
        <dbReference type="ARBA" id="ARBA00022692"/>
    </source>
</evidence>
<keyword evidence="7" id="KW-0547">Nucleotide-binding</keyword>
<dbReference type="EMBL" id="JAVDQT010000007">
    <property type="protein sequence ID" value="MDR6433833.1"/>
    <property type="molecule type" value="Genomic_DNA"/>
</dbReference>
<dbReference type="Gene3D" id="1.10.287.130">
    <property type="match status" value="1"/>
</dbReference>
<feature type="transmembrane region" description="Helical" evidence="14">
    <location>
        <begin position="12"/>
        <end position="32"/>
    </location>
</feature>
<dbReference type="SUPFAM" id="SSF47384">
    <property type="entry name" value="Homodimeric domain of signal transducing histidine kinase"/>
    <property type="match status" value="1"/>
</dbReference>
<evidence type="ECO:0000256" key="1">
    <source>
        <dbReference type="ARBA" id="ARBA00000085"/>
    </source>
</evidence>
<dbReference type="CDD" id="cd16922">
    <property type="entry name" value="HATPase_EvgS-ArcB-TorS-like"/>
    <property type="match status" value="1"/>
</dbReference>
<evidence type="ECO:0000256" key="12">
    <source>
        <dbReference type="PROSITE-ProRule" id="PRU00110"/>
    </source>
</evidence>
<dbReference type="SUPFAM" id="SSF55874">
    <property type="entry name" value="ATPase domain of HSP90 chaperone/DNA topoisomerase II/histidine kinase"/>
    <property type="match status" value="1"/>
</dbReference>
<evidence type="ECO:0000256" key="5">
    <source>
        <dbReference type="ARBA" id="ARBA00022553"/>
    </source>
</evidence>
<dbReference type="SUPFAM" id="SSF47226">
    <property type="entry name" value="Histidine-containing phosphotransfer domain, HPT domain"/>
    <property type="match status" value="1"/>
</dbReference>
<evidence type="ECO:0000256" key="4">
    <source>
        <dbReference type="ARBA" id="ARBA00022475"/>
    </source>
</evidence>
<dbReference type="Gene3D" id="3.30.565.10">
    <property type="entry name" value="Histidine kinase-like ATPase, C-terminal domain"/>
    <property type="match status" value="1"/>
</dbReference>
<evidence type="ECO:0000256" key="8">
    <source>
        <dbReference type="ARBA" id="ARBA00022840"/>
    </source>
</evidence>
<feature type="domain" description="Histidine kinase" evidence="15">
    <location>
        <begin position="207"/>
        <end position="428"/>
    </location>
</feature>
<evidence type="ECO:0000256" key="3">
    <source>
        <dbReference type="ARBA" id="ARBA00012438"/>
    </source>
</evidence>
<evidence type="ECO:0000259" key="15">
    <source>
        <dbReference type="PROSITE" id="PS50109"/>
    </source>
</evidence>
<comment type="subcellular location">
    <subcellularLocation>
        <location evidence="2">Cell membrane</location>
        <topology evidence="2">Multi-pass membrane protein</topology>
    </subcellularLocation>
</comment>
<dbReference type="InterPro" id="IPR003594">
    <property type="entry name" value="HATPase_dom"/>
</dbReference>
<dbReference type="RefSeq" id="WP_310014924.1">
    <property type="nucleotide sequence ID" value="NZ_JAVDQT010000007.1"/>
</dbReference>
<feature type="modified residue" description="4-aspartylphosphate" evidence="13">
    <location>
        <position position="501"/>
    </location>
</feature>
<evidence type="ECO:0000259" key="16">
    <source>
        <dbReference type="PROSITE" id="PS50110"/>
    </source>
</evidence>
<feature type="modified residue" description="Phosphohistidine" evidence="12">
    <location>
        <position position="793"/>
    </location>
</feature>
<feature type="domain" description="HPt" evidence="17">
    <location>
        <begin position="754"/>
        <end position="851"/>
    </location>
</feature>
<evidence type="ECO:0000256" key="2">
    <source>
        <dbReference type="ARBA" id="ARBA00004651"/>
    </source>
</evidence>